<evidence type="ECO:0000313" key="2">
    <source>
        <dbReference type="EMBL" id="JAT61382.1"/>
    </source>
</evidence>
<dbReference type="PANTHER" id="PTHR33133">
    <property type="entry name" value="OS08G0107100 PROTEIN-RELATED"/>
    <property type="match status" value="1"/>
</dbReference>
<dbReference type="AlphaFoldDB" id="A0A1D1Z3I1"/>
<organism evidence="2">
    <name type="scientific">Anthurium amnicola</name>
    <dbReference type="NCBI Taxonomy" id="1678845"/>
    <lineage>
        <taxon>Eukaryota</taxon>
        <taxon>Viridiplantae</taxon>
        <taxon>Streptophyta</taxon>
        <taxon>Embryophyta</taxon>
        <taxon>Tracheophyta</taxon>
        <taxon>Spermatophyta</taxon>
        <taxon>Magnoliopsida</taxon>
        <taxon>Liliopsida</taxon>
        <taxon>Araceae</taxon>
        <taxon>Pothoideae</taxon>
        <taxon>Potheae</taxon>
        <taxon>Anthurium</taxon>
    </lineage>
</organism>
<proteinExistence type="predicted"/>
<feature type="transmembrane region" description="Helical" evidence="1">
    <location>
        <begin position="154"/>
        <end position="182"/>
    </location>
</feature>
<keyword evidence="1" id="KW-1133">Transmembrane helix</keyword>
<feature type="transmembrane region" description="Helical" evidence="1">
    <location>
        <begin position="278"/>
        <end position="302"/>
    </location>
</feature>
<protein>
    <submittedName>
        <fullName evidence="2">Uncharacterized protein</fullName>
    </submittedName>
</protein>
<dbReference type="PANTHER" id="PTHR33133:SF1">
    <property type="entry name" value="EXPRESSED PROTEIN-RELATED"/>
    <property type="match status" value="1"/>
</dbReference>
<feature type="transmembrane region" description="Helical" evidence="1">
    <location>
        <begin position="188"/>
        <end position="208"/>
    </location>
</feature>
<evidence type="ECO:0000256" key="1">
    <source>
        <dbReference type="SAM" id="Phobius"/>
    </source>
</evidence>
<reference evidence="2" key="1">
    <citation type="submission" date="2015-07" db="EMBL/GenBank/DDBJ databases">
        <title>Transcriptome Assembly of Anthurium amnicola.</title>
        <authorList>
            <person name="Suzuki J."/>
        </authorList>
    </citation>
    <scope>NUCLEOTIDE SEQUENCE</scope>
</reference>
<accession>A0A1D1Z3I1</accession>
<sequence length="336" mass="37011">EREREMAEGGQLELPLISAGDRPPTVLQMFREAAKLLRRSWKLMLPISLIFLLPDLLIFVGNYITVTSLMMDLVNKLFAIAKSDPRSPEFHKLLQAALEDLRKLTAAEVVIILISRLLFFLLILATVSTISMASKGEQATLKDLLSKIKRTWKGALATLLYVSIMNSGYMATLFMLVGAILFVSNGSMALYALGAVVAIVGYLLLLYLEVVWQQGLVISVAEEDCYGLAALGRASELVMGRRRLGYRVSCYFVLIAAIFFMASNAVRPYLPPGETTQLVVGLLTTYFSLVLSVFMLAVYVVFYYECKKSHGEGAAVIESLGYTRVPTAPTVDAALP</sequence>
<feature type="transmembrane region" description="Helical" evidence="1">
    <location>
        <begin position="109"/>
        <end position="133"/>
    </location>
</feature>
<feature type="non-terminal residue" evidence="2">
    <location>
        <position position="1"/>
    </location>
</feature>
<feature type="transmembrane region" description="Helical" evidence="1">
    <location>
        <begin position="43"/>
        <end position="64"/>
    </location>
</feature>
<keyword evidence="1" id="KW-0472">Membrane</keyword>
<dbReference type="EMBL" id="GDJX01006554">
    <property type="protein sequence ID" value="JAT61382.1"/>
    <property type="molecule type" value="Transcribed_RNA"/>
</dbReference>
<feature type="transmembrane region" description="Helical" evidence="1">
    <location>
        <begin position="248"/>
        <end position="266"/>
    </location>
</feature>
<name>A0A1D1Z3I1_9ARAE</name>
<gene>
    <name evidence="2" type="ORF">g.93470</name>
</gene>
<keyword evidence="1" id="KW-0812">Transmembrane</keyword>